<gene>
    <name evidence="1" type="ORF">T10_6901</name>
</gene>
<keyword evidence="2" id="KW-1185">Reference proteome</keyword>
<evidence type="ECO:0000313" key="2">
    <source>
        <dbReference type="Proteomes" id="UP000054843"/>
    </source>
</evidence>
<organism evidence="1 2">
    <name type="scientific">Trichinella papuae</name>
    <dbReference type="NCBI Taxonomy" id="268474"/>
    <lineage>
        <taxon>Eukaryota</taxon>
        <taxon>Metazoa</taxon>
        <taxon>Ecdysozoa</taxon>
        <taxon>Nematoda</taxon>
        <taxon>Enoplea</taxon>
        <taxon>Dorylaimia</taxon>
        <taxon>Trichinellida</taxon>
        <taxon>Trichinellidae</taxon>
        <taxon>Trichinella</taxon>
    </lineage>
</organism>
<dbReference type="Proteomes" id="UP000054843">
    <property type="component" value="Unassembled WGS sequence"/>
</dbReference>
<evidence type="ECO:0000313" key="1">
    <source>
        <dbReference type="EMBL" id="KRZ78291.1"/>
    </source>
</evidence>
<dbReference type="AlphaFoldDB" id="A0A0V1N364"/>
<comment type="caution">
    <text evidence="1">The sequence shown here is derived from an EMBL/GenBank/DDBJ whole genome shotgun (WGS) entry which is preliminary data.</text>
</comment>
<sequence>MEVETHGNVYMFRKQLRRCEENAHNSVIQEKLDKLDAFYEEILELQVQLEEEHSIEERADEVERWRVLDVRMPKVYESFALLSVKEENRRLSELELPHFSRDMVEFTGFWEQFSGSLDKRTYFDSAIHICAAKTALRKDPLNRKCRDLLQRQEKWRGSQKLSLSGWLQLSGREDCQISVSSTTAALQATVKSGSPFCVEDHGALLRLAL</sequence>
<name>A0A0V1N364_9BILA</name>
<dbReference type="EMBL" id="JYDO01000013">
    <property type="protein sequence ID" value="KRZ78291.1"/>
    <property type="molecule type" value="Genomic_DNA"/>
</dbReference>
<accession>A0A0V1N364</accession>
<protein>
    <submittedName>
        <fullName evidence="1">Uncharacterized protein</fullName>
    </submittedName>
</protein>
<reference evidence="1 2" key="1">
    <citation type="submission" date="2015-01" db="EMBL/GenBank/DDBJ databases">
        <title>Evolution of Trichinella species and genotypes.</title>
        <authorList>
            <person name="Korhonen P.K."/>
            <person name="Edoardo P."/>
            <person name="Giuseppe L.R."/>
            <person name="Gasser R.B."/>
        </authorList>
    </citation>
    <scope>NUCLEOTIDE SEQUENCE [LARGE SCALE GENOMIC DNA]</scope>
    <source>
        <strain evidence="1">ISS1980</strain>
    </source>
</reference>
<proteinExistence type="predicted"/>